<accession>A0A101JU48</accession>
<evidence type="ECO:0000313" key="3">
    <source>
        <dbReference type="Proteomes" id="UP000053937"/>
    </source>
</evidence>
<gene>
    <name evidence="2" type="ORF">ASB62_00555</name>
</gene>
<dbReference type="RefSeq" id="WP_059138149.1">
    <property type="nucleotide sequence ID" value="NZ_LMBR01000002.1"/>
</dbReference>
<comment type="caution">
    <text evidence="2">The sequence shown here is derived from an EMBL/GenBank/DDBJ whole genome shotgun (WGS) entry which is preliminary data.</text>
</comment>
<dbReference type="EMBL" id="LMBR01000002">
    <property type="protein sequence ID" value="KUL33148.1"/>
    <property type="molecule type" value="Genomic_DNA"/>
</dbReference>
<feature type="chain" id="PRO_5007098167" description="Lipoprotein" evidence="1">
    <location>
        <begin position="21"/>
        <end position="172"/>
    </location>
</feature>
<evidence type="ECO:0000313" key="2">
    <source>
        <dbReference type="EMBL" id="KUL33148.1"/>
    </source>
</evidence>
<sequence length="172" mass="18457">MQRKSFFRTAVISVAVFALAGSLSSCQKKIEDEILEKAIEQSTGNDVELNTATGKMSIESDGKKIEVQSEHASWPEDMPAGIPKFSYGTVKTVTRTETSGAKGWTVACENIPENSIREYDAELKKRGFETVLTLVTSDRGAGGSINATKGAVSVFLMADQGTATLAVSEEIK</sequence>
<feature type="signal peptide" evidence="1">
    <location>
        <begin position="1"/>
        <end position="20"/>
    </location>
</feature>
<evidence type="ECO:0008006" key="4">
    <source>
        <dbReference type="Google" id="ProtNLM"/>
    </source>
</evidence>
<organism evidence="2 3">
    <name type="scientific">Chlorobium limicola</name>
    <dbReference type="NCBI Taxonomy" id="1092"/>
    <lineage>
        <taxon>Bacteria</taxon>
        <taxon>Pseudomonadati</taxon>
        <taxon>Chlorobiota</taxon>
        <taxon>Chlorobiia</taxon>
        <taxon>Chlorobiales</taxon>
        <taxon>Chlorobiaceae</taxon>
        <taxon>Chlorobium/Pelodictyon group</taxon>
        <taxon>Chlorobium</taxon>
    </lineage>
</organism>
<evidence type="ECO:0000256" key="1">
    <source>
        <dbReference type="SAM" id="SignalP"/>
    </source>
</evidence>
<keyword evidence="1" id="KW-0732">Signal</keyword>
<keyword evidence="3" id="KW-1185">Reference proteome</keyword>
<name>A0A101JU48_CHLLI</name>
<dbReference type="PROSITE" id="PS51257">
    <property type="entry name" value="PROKAR_LIPOPROTEIN"/>
    <property type="match status" value="1"/>
</dbReference>
<dbReference type="OrthoDB" id="1179360at2"/>
<proteinExistence type="predicted"/>
<dbReference type="Proteomes" id="UP000053937">
    <property type="component" value="Unassembled WGS sequence"/>
</dbReference>
<reference evidence="2 3" key="1">
    <citation type="submission" date="2015-10" db="EMBL/GenBank/DDBJ databases">
        <title>Draft Genome Sequence of Chlorobium limicola strain Frasassi Growing under Artificial Lighting in the Frasassi Cave System.</title>
        <authorList>
            <person name="Mansor M."/>
            <person name="Macalady J."/>
        </authorList>
    </citation>
    <scope>NUCLEOTIDE SEQUENCE [LARGE SCALE GENOMIC DNA]</scope>
    <source>
        <strain evidence="2 3">Frasassi</strain>
    </source>
</reference>
<protein>
    <recommendedName>
        <fullName evidence="4">Lipoprotein</fullName>
    </recommendedName>
</protein>
<dbReference type="AlphaFoldDB" id="A0A101JU48"/>